<gene>
    <name evidence="2" type="ORF">D3874_12345</name>
</gene>
<protein>
    <submittedName>
        <fullName evidence="2">Uncharacterized protein</fullName>
    </submittedName>
</protein>
<name>A0A418WCJ8_9PROT</name>
<dbReference type="OrthoDB" id="3460651at2"/>
<feature type="region of interest" description="Disordered" evidence="1">
    <location>
        <begin position="117"/>
        <end position="168"/>
    </location>
</feature>
<evidence type="ECO:0000313" key="2">
    <source>
        <dbReference type="EMBL" id="RJF87714.1"/>
    </source>
</evidence>
<organism evidence="2 3">
    <name type="scientific">Oleomonas cavernae</name>
    <dbReference type="NCBI Taxonomy" id="2320859"/>
    <lineage>
        <taxon>Bacteria</taxon>
        <taxon>Pseudomonadati</taxon>
        <taxon>Pseudomonadota</taxon>
        <taxon>Alphaproteobacteria</taxon>
        <taxon>Acetobacterales</taxon>
        <taxon>Acetobacteraceae</taxon>
        <taxon>Oleomonas</taxon>
    </lineage>
</organism>
<reference evidence="2 3" key="1">
    <citation type="submission" date="2018-09" db="EMBL/GenBank/DDBJ databases">
        <authorList>
            <person name="Zhu H."/>
        </authorList>
    </citation>
    <scope>NUCLEOTIDE SEQUENCE [LARGE SCALE GENOMIC DNA]</scope>
    <source>
        <strain evidence="2 3">K1W22B-8</strain>
    </source>
</reference>
<dbReference type="EMBL" id="QYUK01000011">
    <property type="protein sequence ID" value="RJF87714.1"/>
    <property type="molecule type" value="Genomic_DNA"/>
</dbReference>
<dbReference type="Proteomes" id="UP000284605">
    <property type="component" value="Unassembled WGS sequence"/>
</dbReference>
<evidence type="ECO:0000313" key="3">
    <source>
        <dbReference type="Proteomes" id="UP000284605"/>
    </source>
</evidence>
<evidence type="ECO:0000256" key="1">
    <source>
        <dbReference type="SAM" id="MobiDB-lite"/>
    </source>
</evidence>
<dbReference type="AlphaFoldDB" id="A0A418WCJ8"/>
<accession>A0A418WCJ8</accession>
<sequence>MTYPTTLFGRDESDFKRKRSRLLWSAKKARCLGLIGKGSLVSLMGLVELLRPETDLRVVVYRSRFGRRHGVTAGTVGRHLAALDAAGFITRQSTGRAVAVDLGPLYQRIDALFARPEATSEEANSHDQKAQKCAGHTTTKETSFEPSVDPLTGSTPRPPGLNNADRGQPAPLSAVVIATLVPEFSEAGEGTATWSSLCRASRAIGAMVGLSAPTISGLAALHGERGLVAVIAVIASRLRRGAVRRPNAYAAGLLAKGQTARPWASLHAEIGRARGALPTRPSSTVSPPPMVSNVQGPAFFRSAGGGRALLASLAGHL</sequence>
<keyword evidence="3" id="KW-1185">Reference proteome</keyword>
<proteinExistence type="predicted"/>
<comment type="caution">
    <text evidence="2">The sequence shown here is derived from an EMBL/GenBank/DDBJ whole genome shotgun (WGS) entry which is preliminary data.</text>
</comment>